<comment type="caution">
    <text evidence="10">The sequence shown here is derived from an EMBL/GenBank/DDBJ whole genome shotgun (WGS) entry which is preliminary data.</text>
</comment>
<feature type="domain" description="Peptidase M48" evidence="9">
    <location>
        <begin position="194"/>
        <end position="381"/>
    </location>
</feature>
<evidence type="ECO:0000256" key="4">
    <source>
        <dbReference type="ARBA" id="ARBA00022833"/>
    </source>
</evidence>
<evidence type="ECO:0000259" key="9">
    <source>
        <dbReference type="Pfam" id="PF01435"/>
    </source>
</evidence>
<sequence length="397" mass="42048">MIVSVAVVLAIAVLPFLGFRAYARRVEAMDASLEDRLHRLRRAQQFGYIVVSVVAILAVVAVDVIGQVQGLLETAVPGLYTLPGVGWLVDLLLIFGVVALPIVSAVLGAYPTERSLRETSASSCAVVKGVLGGMAAMILSIVFVVEGIGLITSIAGSSTPVLIAALAVVIFAVFALGPYLTLLFSERVSLAGDRRARVEGLCADLGYTPRGLYLLEGESTKAANALVAGTLPGLRYVFLTDYLLEECSDAELRAILAHEFGHVAGRHLWQRAILTVAVFGAGIAAYGPLGVAALEAQFGFVGFFLPFIALFLLYYVVFLGGLALWQERRADAYAARTAGVGATVAGLETLADANDTREDVGTVYSLLTHHPPIGDRIDAVRDGVDGRESTRSARTTR</sequence>
<evidence type="ECO:0000256" key="7">
    <source>
        <dbReference type="SAM" id="MobiDB-lite"/>
    </source>
</evidence>
<keyword evidence="1 6" id="KW-0645">Protease</keyword>
<reference evidence="10" key="1">
    <citation type="submission" date="2022-09" db="EMBL/GenBank/DDBJ databases">
        <title>Enrichment on poylsaccharides allowed isolation of novel metabolic and taxonomic groups of Haloarchaea.</title>
        <authorList>
            <person name="Sorokin D.Y."/>
            <person name="Elcheninov A.G."/>
            <person name="Khizhniak T.V."/>
            <person name="Kolganova T.V."/>
            <person name="Kublanov I.V."/>
        </authorList>
    </citation>
    <scope>NUCLEOTIDE SEQUENCE</scope>
    <source>
        <strain evidence="10">AArc-xg1-1</strain>
    </source>
</reference>
<gene>
    <name evidence="10" type="ORF">OB960_13105</name>
</gene>
<dbReference type="PANTHER" id="PTHR10120">
    <property type="entry name" value="CAAX PRENYL PROTEASE 1"/>
    <property type="match status" value="1"/>
</dbReference>
<evidence type="ECO:0000313" key="10">
    <source>
        <dbReference type="EMBL" id="MCU4742333.1"/>
    </source>
</evidence>
<comment type="cofactor">
    <cofactor evidence="6">
        <name>Zn(2+)</name>
        <dbReference type="ChEBI" id="CHEBI:29105"/>
    </cofactor>
    <text evidence="6">Binds 1 zinc ion per subunit.</text>
</comment>
<feature type="transmembrane region" description="Helical" evidence="8">
    <location>
        <begin position="272"/>
        <end position="294"/>
    </location>
</feature>
<evidence type="ECO:0000256" key="2">
    <source>
        <dbReference type="ARBA" id="ARBA00022723"/>
    </source>
</evidence>
<dbReference type="GO" id="GO:0006508">
    <property type="term" value="P:proteolysis"/>
    <property type="evidence" value="ECO:0007669"/>
    <property type="project" value="UniProtKB-KW"/>
</dbReference>
<keyword evidence="2" id="KW-0479">Metal-binding</keyword>
<keyword evidence="8" id="KW-1133">Transmembrane helix</keyword>
<comment type="similarity">
    <text evidence="6">Belongs to the peptidase M48 family.</text>
</comment>
<feature type="transmembrane region" description="Helical" evidence="8">
    <location>
        <begin position="6"/>
        <end position="23"/>
    </location>
</feature>
<evidence type="ECO:0000256" key="6">
    <source>
        <dbReference type="RuleBase" id="RU003983"/>
    </source>
</evidence>
<organism evidence="10 11">
    <name type="scientific">Natronoglomus mannanivorans</name>
    <dbReference type="NCBI Taxonomy" id="2979990"/>
    <lineage>
        <taxon>Archaea</taxon>
        <taxon>Methanobacteriati</taxon>
        <taxon>Methanobacteriota</taxon>
        <taxon>Stenosarchaea group</taxon>
        <taxon>Halobacteria</taxon>
        <taxon>Halobacteriales</taxon>
        <taxon>Natrialbaceae</taxon>
        <taxon>Natronoglomus</taxon>
    </lineage>
</organism>
<dbReference type="RefSeq" id="WP_338004157.1">
    <property type="nucleotide sequence ID" value="NZ_JAOPKA010000007.1"/>
</dbReference>
<evidence type="ECO:0000256" key="8">
    <source>
        <dbReference type="SAM" id="Phobius"/>
    </source>
</evidence>
<dbReference type="AlphaFoldDB" id="A0AAP2Z0Q4"/>
<evidence type="ECO:0000256" key="5">
    <source>
        <dbReference type="ARBA" id="ARBA00023049"/>
    </source>
</evidence>
<dbReference type="Proteomes" id="UP001321018">
    <property type="component" value="Unassembled WGS sequence"/>
</dbReference>
<feature type="transmembrane region" description="Helical" evidence="8">
    <location>
        <begin position="300"/>
        <end position="325"/>
    </location>
</feature>
<evidence type="ECO:0000256" key="3">
    <source>
        <dbReference type="ARBA" id="ARBA00022801"/>
    </source>
</evidence>
<dbReference type="EMBL" id="JAOPKA010000007">
    <property type="protein sequence ID" value="MCU4742333.1"/>
    <property type="molecule type" value="Genomic_DNA"/>
</dbReference>
<dbReference type="EC" id="3.4.24.-" evidence="10"/>
<keyword evidence="4 6" id="KW-0862">Zinc</keyword>
<protein>
    <submittedName>
        <fullName evidence="10">M48 family metalloprotease</fullName>
        <ecNumber evidence="10">3.4.24.-</ecNumber>
    </submittedName>
</protein>
<feature type="compositionally biased region" description="Basic and acidic residues" evidence="7">
    <location>
        <begin position="378"/>
        <end position="391"/>
    </location>
</feature>
<keyword evidence="3 6" id="KW-0378">Hydrolase</keyword>
<dbReference type="GO" id="GO:0046872">
    <property type="term" value="F:metal ion binding"/>
    <property type="evidence" value="ECO:0007669"/>
    <property type="project" value="UniProtKB-KW"/>
</dbReference>
<dbReference type="GO" id="GO:0004222">
    <property type="term" value="F:metalloendopeptidase activity"/>
    <property type="evidence" value="ECO:0007669"/>
    <property type="project" value="InterPro"/>
</dbReference>
<feature type="transmembrane region" description="Helical" evidence="8">
    <location>
        <begin position="46"/>
        <end position="65"/>
    </location>
</feature>
<name>A0AAP2Z0Q4_9EURY</name>
<evidence type="ECO:0000313" key="11">
    <source>
        <dbReference type="Proteomes" id="UP001321018"/>
    </source>
</evidence>
<feature type="transmembrane region" description="Helical" evidence="8">
    <location>
        <begin position="161"/>
        <end position="185"/>
    </location>
</feature>
<accession>A0AAP2Z0Q4</accession>
<proteinExistence type="inferred from homology"/>
<feature type="region of interest" description="Disordered" evidence="7">
    <location>
        <begin position="378"/>
        <end position="397"/>
    </location>
</feature>
<keyword evidence="8" id="KW-0472">Membrane</keyword>
<keyword evidence="8" id="KW-0812">Transmembrane</keyword>
<dbReference type="Gene3D" id="3.30.2010.10">
    <property type="entry name" value="Metalloproteases ('zincins'), catalytic domain"/>
    <property type="match status" value="1"/>
</dbReference>
<evidence type="ECO:0000256" key="1">
    <source>
        <dbReference type="ARBA" id="ARBA00022670"/>
    </source>
</evidence>
<dbReference type="Pfam" id="PF01435">
    <property type="entry name" value="Peptidase_M48"/>
    <property type="match status" value="1"/>
</dbReference>
<dbReference type="InterPro" id="IPR001915">
    <property type="entry name" value="Peptidase_M48"/>
</dbReference>
<keyword evidence="5 6" id="KW-0482">Metalloprotease</keyword>
<feature type="transmembrane region" description="Helical" evidence="8">
    <location>
        <begin position="130"/>
        <end position="155"/>
    </location>
</feature>
<feature type="transmembrane region" description="Helical" evidence="8">
    <location>
        <begin position="85"/>
        <end position="110"/>
    </location>
</feature>